<feature type="region of interest" description="Disordered" evidence="1">
    <location>
        <begin position="50"/>
        <end position="73"/>
    </location>
</feature>
<sequence>MEPQAESSSNTSIGIVLGVILGIIVVVLVLFATGVIGGNKEPAAEKEGYELNIGVEKNDSGADSDSGTNAENQ</sequence>
<keyword evidence="2" id="KW-1133">Transmembrane helix</keyword>
<feature type="transmembrane region" description="Helical" evidence="2">
    <location>
        <begin position="12"/>
        <end position="36"/>
    </location>
</feature>
<dbReference type="AlphaFoldDB" id="A0A1G2NDV2"/>
<reference evidence="3 4" key="1">
    <citation type="journal article" date="2016" name="Nat. Commun.">
        <title>Thousands of microbial genomes shed light on interconnected biogeochemical processes in an aquifer system.</title>
        <authorList>
            <person name="Anantharaman K."/>
            <person name="Brown C.T."/>
            <person name="Hug L.A."/>
            <person name="Sharon I."/>
            <person name="Castelle C.J."/>
            <person name="Probst A.J."/>
            <person name="Thomas B.C."/>
            <person name="Singh A."/>
            <person name="Wilkins M.J."/>
            <person name="Karaoz U."/>
            <person name="Brodie E.L."/>
            <person name="Williams K.H."/>
            <person name="Hubbard S.S."/>
            <person name="Banfield J.F."/>
        </authorList>
    </citation>
    <scope>NUCLEOTIDE SEQUENCE [LARGE SCALE GENOMIC DNA]</scope>
</reference>
<dbReference type="EMBL" id="MHRX01000032">
    <property type="protein sequence ID" value="OHA33552.1"/>
    <property type="molecule type" value="Genomic_DNA"/>
</dbReference>
<keyword evidence="2" id="KW-0472">Membrane</keyword>
<accession>A0A1G2NDV2</accession>
<comment type="caution">
    <text evidence="3">The sequence shown here is derived from an EMBL/GenBank/DDBJ whole genome shotgun (WGS) entry which is preliminary data.</text>
</comment>
<protein>
    <submittedName>
        <fullName evidence="3">Uncharacterized protein</fullName>
    </submittedName>
</protein>
<feature type="compositionally biased region" description="Polar residues" evidence="1">
    <location>
        <begin position="61"/>
        <end position="73"/>
    </location>
</feature>
<gene>
    <name evidence="3" type="ORF">A2928_01570</name>
</gene>
<evidence type="ECO:0000313" key="3">
    <source>
        <dbReference type="EMBL" id="OHA33552.1"/>
    </source>
</evidence>
<evidence type="ECO:0000256" key="2">
    <source>
        <dbReference type="SAM" id="Phobius"/>
    </source>
</evidence>
<organism evidence="3 4">
    <name type="scientific">Candidatus Taylorbacteria bacterium RIFCSPLOWO2_01_FULL_45_15b</name>
    <dbReference type="NCBI Taxonomy" id="1802319"/>
    <lineage>
        <taxon>Bacteria</taxon>
        <taxon>Candidatus Tayloriibacteriota</taxon>
    </lineage>
</organism>
<dbReference type="STRING" id="1802319.A2928_01570"/>
<proteinExistence type="predicted"/>
<dbReference type="Proteomes" id="UP000176221">
    <property type="component" value="Unassembled WGS sequence"/>
</dbReference>
<evidence type="ECO:0000313" key="4">
    <source>
        <dbReference type="Proteomes" id="UP000176221"/>
    </source>
</evidence>
<name>A0A1G2NDV2_9BACT</name>
<evidence type="ECO:0000256" key="1">
    <source>
        <dbReference type="SAM" id="MobiDB-lite"/>
    </source>
</evidence>
<keyword evidence="2" id="KW-0812">Transmembrane</keyword>